<protein>
    <recommendedName>
        <fullName evidence="4">3-oxoacyl-ACP synthase</fullName>
    </recommendedName>
</protein>
<evidence type="ECO:0000256" key="1">
    <source>
        <dbReference type="SAM" id="MobiDB-lite"/>
    </source>
</evidence>
<evidence type="ECO:0008006" key="4">
    <source>
        <dbReference type="Google" id="ProtNLM"/>
    </source>
</evidence>
<organism evidence="2 3">
    <name type="scientific">Magnetospirillum moscoviense</name>
    <dbReference type="NCBI Taxonomy" id="1437059"/>
    <lineage>
        <taxon>Bacteria</taxon>
        <taxon>Pseudomonadati</taxon>
        <taxon>Pseudomonadota</taxon>
        <taxon>Alphaproteobacteria</taxon>
        <taxon>Rhodospirillales</taxon>
        <taxon>Rhodospirillaceae</taxon>
        <taxon>Magnetospirillum</taxon>
    </lineage>
</organism>
<accession>A0A178MQ74</accession>
<keyword evidence="3" id="KW-1185">Reference proteome</keyword>
<dbReference type="RefSeq" id="WP_068500962.1">
    <property type="nucleotide sequence ID" value="NZ_LWQU01000141.1"/>
</dbReference>
<dbReference type="Pfam" id="PF14384">
    <property type="entry name" value="BrnA_antitoxin"/>
    <property type="match status" value="1"/>
</dbReference>
<evidence type="ECO:0000313" key="3">
    <source>
        <dbReference type="Proteomes" id="UP000078543"/>
    </source>
</evidence>
<feature type="region of interest" description="Disordered" evidence="1">
    <location>
        <begin position="1"/>
        <end position="20"/>
    </location>
</feature>
<comment type="caution">
    <text evidence="2">The sequence shown here is derived from an EMBL/GenBank/DDBJ whole genome shotgun (WGS) entry which is preliminary data.</text>
</comment>
<dbReference type="EMBL" id="LWQU01000141">
    <property type="protein sequence ID" value="OAN50104.1"/>
    <property type="molecule type" value="Genomic_DNA"/>
</dbReference>
<dbReference type="Proteomes" id="UP000078543">
    <property type="component" value="Unassembled WGS sequence"/>
</dbReference>
<dbReference type="OrthoDB" id="361944at2"/>
<sequence length="90" mass="10087">MPKKNDSTKTPWVDPDDAPELTQEWFAKADLYEGDRLIRKGGRPKAEAPKKPVSIRLDPDLLEYFRASGPGWQTRVNDLLRQAAGLPKAG</sequence>
<proteinExistence type="predicted"/>
<dbReference type="InterPro" id="IPR025528">
    <property type="entry name" value="BrnA_antitoxin"/>
</dbReference>
<name>A0A178MQ74_9PROT</name>
<dbReference type="STRING" id="1437059.A6A05_01880"/>
<dbReference type="AlphaFoldDB" id="A0A178MQ74"/>
<gene>
    <name evidence="2" type="ORF">A6A05_01880</name>
</gene>
<evidence type="ECO:0000313" key="2">
    <source>
        <dbReference type="EMBL" id="OAN50104.1"/>
    </source>
</evidence>
<reference evidence="2 3" key="1">
    <citation type="submission" date="2016-04" db="EMBL/GenBank/DDBJ databases">
        <title>Draft genome sequence of freshwater magnetotactic bacteria Magnetospirillum marisnigri SP-1 and Magnetospirillum moscoviense BB-1.</title>
        <authorList>
            <person name="Koziaeva V."/>
            <person name="Dziuba M.V."/>
            <person name="Ivanov T.M."/>
            <person name="Kuznetsov B."/>
            <person name="Grouzdev D.S."/>
        </authorList>
    </citation>
    <scope>NUCLEOTIDE SEQUENCE [LARGE SCALE GENOMIC DNA]</scope>
    <source>
        <strain evidence="2 3">BB-1</strain>
    </source>
</reference>